<dbReference type="RefSeq" id="WP_014270635.1">
    <property type="nucleotide sequence ID" value="NC_016633.1"/>
</dbReference>
<name>G8QQE7_SPHPG</name>
<dbReference type="OrthoDB" id="371077at2"/>
<keyword evidence="1" id="KW-0472">Membrane</keyword>
<proteinExistence type="predicted"/>
<protein>
    <submittedName>
        <fullName evidence="2">Uncharacterized protein</fullName>
    </submittedName>
</protein>
<evidence type="ECO:0000313" key="3">
    <source>
        <dbReference type="Proteomes" id="UP000005632"/>
    </source>
</evidence>
<dbReference type="HOGENOM" id="CLU_1577517_0_0_12"/>
<evidence type="ECO:0000313" key="2">
    <source>
        <dbReference type="EMBL" id="AEV29792.1"/>
    </source>
</evidence>
<feature type="transmembrane region" description="Helical" evidence="1">
    <location>
        <begin position="6"/>
        <end position="26"/>
    </location>
</feature>
<keyword evidence="1" id="KW-0812">Transmembrane</keyword>
<keyword evidence="1" id="KW-1133">Transmembrane helix</keyword>
<gene>
    <name evidence="2" type="ordered locus">SpiGrapes_2005</name>
</gene>
<organism evidence="2 3">
    <name type="scientific">Sphaerochaeta pleomorpha (strain ATCC BAA-1885 / DSM 22778 / Grapes)</name>
    <dbReference type="NCBI Taxonomy" id="158190"/>
    <lineage>
        <taxon>Bacteria</taxon>
        <taxon>Pseudomonadati</taxon>
        <taxon>Spirochaetota</taxon>
        <taxon>Spirochaetia</taxon>
        <taxon>Spirochaetales</taxon>
        <taxon>Sphaerochaetaceae</taxon>
        <taxon>Sphaerochaeta</taxon>
    </lineage>
</organism>
<dbReference type="KEGG" id="sgp:SpiGrapes_2005"/>
<keyword evidence="3" id="KW-1185">Reference proteome</keyword>
<evidence type="ECO:0000256" key="1">
    <source>
        <dbReference type="SAM" id="Phobius"/>
    </source>
</evidence>
<reference evidence="2 3" key="1">
    <citation type="submission" date="2011-11" db="EMBL/GenBank/DDBJ databases">
        <title>Complete sequence of Spirochaeta sp. grapes.</title>
        <authorList>
            <consortium name="US DOE Joint Genome Institute"/>
            <person name="Lucas S."/>
            <person name="Han J."/>
            <person name="Lapidus A."/>
            <person name="Cheng J.-F."/>
            <person name="Goodwin L."/>
            <person name="Pitluck S."/>
            <person name="Peters L."/>
            <person name="Ovchinnikova G."/>
            <person name="Munk A.C."/>
            <person name="Detter J.C."/>
            <person name="Han C."/>
            <person name="Tapia R."/>
            <person name="Land M."/>
            <person name="Hauser L."/>
            <person name="Kyrpides N."/>
            <person name="Ivanova N."/>
            <person name="Pagani I."/>
            <person name="Ritalahtilisa K."/>
            <person name="Loeffler F."/>
            <person name="Woyke T."/>
        </authorList>
    </citation>
    <scope>NUCLEOTIDE SEQUENCE [LARGE SCALE GENOMIC DNA]</scope>
    <source>
        <strain evidence="3">ATCC BAA-1885 / DSM 22778 / Grapes</strain>
    </source>
</reference>
<accession>G8QQE7</accession>
<sequence>MSFSKIIQYILFVALVLLTVFNFYALTTGRKKKLKGEETFKKILRDLENRVFSEMKKNHISFDEKHGYINDTNQGFFLAFDSKNRKMGIATNDEFFLLGYDEVVSCGVKSDPLQRGLVTNVRVELETKEDLLVFVFGTKKWKTKSHWGAFLLSDAQEFCDFVNSHSASQ</sequence>
<dbReference type="EMBL" id="CP003155">
    <property type="protein sequence ID" value="AEV29792.1"/>
    <property type="molecule type" value="Genomic_DNA"/>
</dbReference>
<dbReference type="Proteomes" id="UP000005632">
    <property type="component" value="Chromosome"/>
</dbReference>
<dbReference type="AlphaFoldDB" id="G8QQE7"/>